<comment type="caution">
    <text evidence="1">The sequence shown here is derived from an EMBL/GenBank/DDBJ whole genome shotgun (WGS) entry which is preliminary data.</text>
</comment>
<reference evidence="1 2" key="1">
    <citation type="journal article" date="2021" name="Commun. Biol.">
        <title>Genomic insights into the host specific adaptation of the Pneumocystis genus.</title>
        <authorList>
            <person name="Cisse O.H."/>
            <person name="Ma L."/>
            <person name="Dekker J.P."/>
            <person name="Khil P.P."/>
            <person name="Youn J.-H."/>
            <person name="Brenchley J.M."/>
            <person name="Blair R."/>
            <person name="Pahar B."/>
            <person name="Chabe M."/>
            <person name="Van Rompay K.K.A."/>
            <person name="Keesler R."/>
            <person name="Sukura A."/>
            <person name="Hirsch V."/>
            <person name="Kutty G."/>
            <person name="Liu Y."/>
            <person name="Peng L."/>
            <person name="Chen J."/>
            <person name="Song J."/>
            <person name="Weissenbacher-Lang C."/>
            <person name="Xu J."/>
            <person name="Upham N.S."/>
            <person name="Stajich J.E."/>
            <person name="Cuomo C.A."/>
            <person name="Cushion M.T."/>
            <person name="Kovacs J.A."/>
        </authorList>
    </citation>
    <scope>NUCLEOTIDE SEQUENCE [LARGE SCALE GENOMIC DNA]</scope>
    <source>
        <strain evidence="1 2">RABM</strain>
    </source>
</reference>
<dbReference type="EMBL" id="JABTEG010000001">
    <property type="protein sequence ID" value="KAG4306596.1"/>
    <property type="molecule type" value="Genomic_DNA"/>
</dbReference>
<keyword evidence="2" id="KW-1185">Reference proteome</keyword>
<name>A0ACB7CG36_9ASCO</name>
<accession>A0ACB7CG36</accession>
<proteinExistence type="predicted"/>
<organism evidence="1 2">
    <name type="scientific">Pneumocystis oryctolagi</name>
    <dbReference type="NCBI Taxonomy" id="42067"/>
    <lineage>
        <taxon>Eukaryota</taxon>
        <taxon>Fungi</taxon>
        <taxon>Dikarya</taxon>
        <taxon>Ascomycota</taxon>
        <taxon>Taphrinomycotina</taxon>
        <taxon>Pneumocystomycetes</taxon>
        <taxon>Pneumocystaceae</taxon>
        <taxon>Pneumocystis</taxon>
    </lineage>
</organism>
<evidence type="ECO:0000313" key="2">
    <source>
        <dbReference type="Proteomes" id="UP000768646"/>
    </source>
</evidence>
<sequence length="168" mass="18866">MLQNNEASFSENNVSTNDILNSNEVFEAFFYAARLGDLKTIQELPLSTINLFQQDEYGNTALHMASANGNLNVVQFLLSQLSKTNDKHKYISIQNEQGNTPLHWAALNGHLEVVSLLVKEGADLYIQNKAQKTPLSDAESYNRTNVVTWLLTQTNMVPMDQTDESDEL</sequence>
<evidence type="ECO:0000313" key="1">
    <source>
        <dbReference type="EMBL" id="KAG4306596.1"/>
    </source>
</evidence>
<gene>
    <name evidence="1" type="ORF">PORY_000584</name>
</gene>
<dbReference type="Proteomes" id="UP000768646">
    <property type="component" value="Unassembled WGS sequence"/>
</dbReference>
<protein>
    <submittedName>
        <fullName evidence="1">Uncharacterized protein</fullName>
    </submittedName>
</protein>